<feature type="compositionally biased region" description="Polar residues" evidence="7">
    <location>
        <begin position="1338"/>
        <end position="1351"/>
    </location>
</feature>
<feature type="domain" description="Kinesin motor" evidence="8">
    <location>
        <begin position="3"/>
        <end position="381"/>
    </location>
</feature>
<evidence type="ECO:0000256" key="3">
    <source>
        <dbReference type="ARBA" id="ARBA00023054"/>
    </source>
</evidence>
<keyword evidence="1 5" id="KW-0547">Nucleotide-binding</keyword>
<sequence length="2440" mass="271807">MANVKVAIRVRPLNARESADGGRLAVQVEDKLVRIKNGKLDGRSDGALDSREKLLEFCFDYCYWSVDPAEPRYASQEEVFQDLGVLVLSGASEGYNVCLFAYGQTGSGKTYTMMGTPDSIGLTPRICQGLFRSEDTFPDEQNSSRVEISFLEIYNERVRDLLRGGEQKKRSSLRVREHPEKGPYVQDLSQHVVSDCKQAMDLLEEGIANRITAATHNHDASSRSHAIFTIQYTQAILENNLPSETVSKINLVDLAGSERADPHYSRDRLTEGSNINKSLVTLGIVISALAQNSQMSSSCQSINSMASEGDGSTGGSHSSSLSGGGRRHCFIPYRDSVLTWLLKDSLGGNSKTIMIATVSPSANSYNETLSTLRYAAHARNIVNKPRVNEDASVRLIRELREEIDRLKSMLLSFEMQRNPSPSLSDERDGNLSDIVLQNELKVEQLTKDWSESWRDKKELLEQYSVDINRDRAGFLINSLRPHLVTLDGDVLSTGVVFYHLREGVTHIGPQEQYKEPQIVLQGSASCEIENHGGVVTLRPLPGCVCLLNDREVTEPCRLAQGTVISLGGEHKFRFNHPAEAAVLRERRRASEGGMSCTYIDLCPLTPDQSVEEVNLHGQLGACLSPSEEPAARQSLQEQQSYVESLRQEIQAEQRRAERELEREQALLRQQHTEVQQWILQEKQHLTTVEQKVSQESGVQADLIPASLLERVANQASHDQEGRTGYRLSHVVRARKKSMQEELLKHHALCRAESRIRRKKLHYQLERIARKRHMLEAKKELQRLEKSLPPGPESPESPELVTPTQLPERQFVPRRHSFSANLLSRLYPQNTPIFRHFLKRNRSTELMPNSFTTSDSSSHQEWVSDECLPRSPLGTTVQPSSKENLQEPKTRKMSSQTVPCTNAVTQLHAGNSGLETIRKTFSHSAGLKTALSKVFRKPASGVNGAQGQKRPGRIASKFHWRQRRDRGLKDAMMSRSKCAVKTAVSCEELDRKTQFEDIKNRRWHSTEALMSKTSRWIETQQGLMQWEEEQEDRDEVMSDCESLFSLDSLSSAYVTALTEQLTREEAAQSEPESEDSQMSRDSLAVDSSGKNKTAGKRSKTAVPKYSFLTDSSWSTTRLNKKAGISLDRDDHRKPQVIPADTCWSQEGSPTSRLGARRTPPSHGPIAADSRGRDTVRKLIEDFGNMQTTSTVSPRSLSSCRVREPDNMLALTDAWSSTDAADSPSIHPDSLPFQSAFQPSIEDKVLCSLDGAEKLTNVQQYEFGNTKYVCFTRDALLDEAGTKGTEQHTSLQQELVKSACKHSRKRNKDQQEAFIGSLKIPKRSDGGDLVTFRSAPVGSQDDSWPGDNNTTSDSKGEQSAAEADSPGFDYVCIDGSVIQEAVASEASPVSDPMRRKLGRIFEDSECRDKSPQRGSLAGEREVVEEKDVSTPTNTKGGESRIDNPRKHQESTNHICKADAICSAIDRRISEVVKEHMRMSLIGSDDGGKSRSQNTSALSFSACHVGCNTDDNRWRERETRDEVSEAVKEGAILNECLSLERMQNVPKGVAIRSKSCDGSFMSNQVERNTPGDEQDHPALMSKKAKSKRFRKTKIQTHPTSSSESSPKSSDGDDDEDDKSTRQPHSRLSSKWVKLGNGKQEIDQSTGEDADLSSAVRVSTFKMQAGLAGTQGKSEVKASRDYIQKRHSLPPQATSQRTNAEQIIPKKSGPQQDSSMHFASSDINPFVHQWQGGDSDQHCYKNPAFGSAADLSCTSPLLNSTEKRITRCCSVENGLNGQNSPFYSHLSTYATDKGLSSTLSSIEDYKEQAKETSQRSPRQQAPADIHNHLANLSVSGSSSSNGVQNGFGNGSTRVDEMAVVYSSEQESQTSKTHAQRRRTCEHSTQTERGLQTVNIVPKRRERHKRSYTDVPAKTKDIKESPTWASMESMSAHLSKLIHNTSDLLGDVQEMRTGEALKSSLRRSVNVSNISLSYSESIGHTQRDCSTQTAVDIGIQTERCSAAAEREIAAHQTPSERSKSHEVNVIVKVIGSEVFSVSQDRNVHCAVKRTDEKMQSMPDLSLNTSAAAQRSASHSENVPQKAAPLKSAGESQRHVRYRTEDIQEDDALSLAPSECNTDILVNIKPISSLSTSHPHQMAPEDLPMHNKFTNWTGISLRQSNHSNKPAVCLTKEHGRSRNCAEWSDMESFGSNEESMVQSERRTREIERLRQEREQVMATVSLNMKQTPLTVELTEAKLHYGLGETDTMLKMLSPRSREEMEPPAPENTKQQLYERHRRSIEGLRQDREERLHISRRARSLSPSKRPRSSPPEAVSAAMPSQREESLQQSTLPEPPKAEGQCPSDIEQLLRDYGRAREEARTEIAKARERLRERTEQEKRRLQQQAVSQEAKDDSRHRTRVSNSTLCTGSSLSLSSGPTSGYNSGNTAQLLPRQQASSDGTDHSGTG</sequence>
<feature type="region of interest" description="Disordered" evidence="7">
    <location>
        <begin position="1059"/>
        <end position="1099"/>
    </location>
</feature>
<evidence type="ECO:0000256" key="7">
    <source>
        <dbReference type="SAM" id="MobiDB-lite"/>
    </source>
</evidence>
<dbReference type="InterPro" id="IPR027417">
    <property type="entry name" value="P-loop_NTPase"/>
</dbReference>
<dbReference type="PROSITE" id="PS00411">
    <property type="entry name" value="KINESIN_MOTOR_1"/>
    <property type="match status" value="1"/>
</dbReference>
<dbReference type="InterPro" id="IPR008984">
    <property type="entry name" value="SMAD_FHA_dom_sf"/>
</dbReference>
<feature type="region of interest" description="Disordered" evidence="7">
    <location>
        <begin position="1558"/>
        <end position="1648"/>
    </location>
</feature>
<feature type="region of interest" description="Disordered" evidence="7">
    <location>
        <begin position="1139"/>
        <end position="1169"/>
    </location>
</feature>
<keyword evidence="10" id="KW-1185">Reference proteome</keyword>
<dbReference type="Pfam" id="PF00225">
    <property type="entry name" value="Kinesin"/>
    <property type="match status" value="1"/>
</dbReference>
<feature type="region of interest" description="Disordered" evidence="7">
    <location>
        <begin position="868"/>
        <end position="896"/>
    </location>
</feature>
<dbReference type="Gene3D" id="3.40.850.10">
    <property type="entry name" value="Kinesin motor domain"/>
    <property type="match status" value="1"/>
</dbReference>
<dbReference type="SUPFAM" id="SSF49879">
    <property type="entry name" value="SMAD/FHA domain"/>
    <property type="match status" value="1"/>
</dbReference>
<feature type="region of interest" description="Disordered" evidence="7">
    <location>
        <begin position="2249"/>
        <end position="2268"/>
    </location>
</feature>
<proteinExistence type="inferred from homology"/>
<dbReference type="InterPro" id="IPR019821">
    <property type="entry name" value="Kinesin_motor_CS"/>
</dbReference>
<organism evidence="9 10">
    <name type="scientific">Champsocephalus gunnari</name>
    <name type="common">Mackerel icefish</name>
    <dbReference type="NCBI Taxonomy" id="52237"/>
    <lineage>
        <taxon>Eukaryota</taxon>
        <taxon>Metazoa</taxon>
        <taxon>Chordata</taxon>
        <taxon>Craniata</taxon>
        <taxon>Vertebrata</taxon>
        <taxon>Euteleostomi</taxon>
        <taxon>Actinopterygii</taxon>
        <taxon>Neopterygii</taxon>
        <taxon>Teleostei</taxon>
        <taxon>Neoteleostei</taxon>
        <taxon>Acanthomorphata</taxon>
        <taxon>Eupercaria</taxon>
        <taxon>Perciformes</taxon>
        <taxon>Notothenioidei</taxon>
        <taxon>Channichthyidae</taxon>
        <taxon>Champsocephalus</taxon>
    </lineage>
</organism>
<keyword evidence="4 5" id="KW-0505">Motor protein</keyword>
<dbReference type="PROSITE" id="PS50067">
    <property type="entry name" value="KINESIN_MOTOR_2"/>
    <property type="match status" value="1"/>
</dbReference>
<feature type="compositionally biased region" description="Polar residues" evidence="7">
    <location>
        <begin position="872"/>
        <end position="882"/>
    </location>
</feature>
<evidence type="ECO:0000256" key="2">
    <source>
        <dbReference type="ARBA" id="ARBA00022840"/>
    </source>
</evidence>
<dbReference type="FunFam" id="3.40.850.10:FF:000021">
    <property type="entry name" value="kinesin-like protein KIF16B isoform X1"/>
    <property type="match status" value="1"/>
</dbReference>
<feature type="region of interest" description="Disordered" evidence="7">
    <location>
        <begin position="2276"/>
        <end position="2337"/>
    </location>
</feature>
<reference evidence="9 10" key="1">
    <citation type="journal article" date="2023" name="Mol. Biol. Evol.">
        <title>Genomics of Secondarily Temperate Adaptation in the Only Non-Antarctic Icefish.</title>
        <authorList>
            <person name="Rivera-Colon A.G."/>
            <person name="Rayamajhi N."/>
            <person name="Minhas B.F."/>
            <person name="Madrigal G."/>
            <person name="Bilyk K.T."/>
            <person name="Yoon V."/>
            <person name="Hune M."/>
            <person name="Gregory S."/>
            <person name="Cheng C.H.C."/>
            <person name="Catchen J.M."/>
        </authorList>
    </citation>
    <scope>NUCLEOTIDE SEQUENCE [LARGE SCALE GENOMIC DNA]</scope>
    <source>
        <tissue evidence="9">White muscle</tissue>
    </source>
</reference>
<accession>A0AAN8DG43</accession>
<gene>
    <name evidence="9" type="ORF">CgunFtcFv8_012097</name>
</gene>
<feature type="compositionally biased region" description="Low complexity" evidence="7">
    <location>
        <begin position="300"/>
        <end position="321"/>
    </location>
</feature>
<feature type="compositionally biased region" description="Polar residues" evidence="7">
    <location>
        <begin position="1141"/>
        <end position="1150"/>
    </location>
</feature>
<evidence type="ECO:0000256" key="5">
    <source>
        <dbReference type="PROSITE-ProRule" id="PRU00283"/>
    </source>
</evidence>
<dbReference type="SUPFAM" id="SSF52540">
    <property type="entry name" value="P-loop containing nucleoside triphosphate hydrolases"/>
    <property type="match status" value="1"/>
</dbReference>
<name>A0AAN8DG43_CHAGU</name>
<dbReference type="GO" id="GO:0008017">
    <property type="term" value="F:microtubule binding"/>
    <property type="evidence" value="ECO:0007669"/>
    <property type="project" value="InterPro"/>
</dbReference>
<dbReference type="PANTHER" id="PTHR47117:SF1">
    <property type="entry name" value="STAR-RELATED LIPID TRANSFER PROTEIN 9"/>
    <property type="match status" value="1"/>
</dbReference>
<dbReference type="Proteomes" id="UP001331515">
    <property type="component" value="Unassembled WGS sequence"/>
</dbReference>
<feature type="compositionally biased region" description="Basic and acidic residues" evidence="7">
    <location>
        <begin position="1398"/>
        <end position="1409"/>
    </location>
</feature>
<feature type="coiled-coil region" evidence="6">
    <location>
        <begin position="635"/>
        <end position="673"/>
    </location>
</feature>
<feature type="compositionally biased region" description="Basic and acidic residues" evidence="7">
    <location>
        <begin position="2361"/>
        <end position="2374"/>
    </location>
</feature>
<dbReference type="SMART" id="SM00129">
    <property type="entry name" value="KISc"/>
    <property type="match status" value="1"/>
</dbReference>
<dbReference type="GO" id="GO:0003777">
    <property type="term" value="F:microtubule motor activity"/>
    <property type="evidence" value="ECO:0007669"/>
    <property type="project" value="InterPro"/>
</dbReference>
<evidence type="ECO:0000256" key="6">
    <source>
        <dbReference type="SAM" id="Coils"/>
    </source>
</evidence>
<feature type="coiled-coil region" evidence="6">
    <location>
        <begin position="2186"/>
        <end position="2213"/>
    </location>
</feature>
<feature type="compositionally biased region" description="Basic and acidic residues" evidence="7">
    <location>
        <begin position="1416"/>
        <end position="1426"/>
    </location>
</feature>
<feature type="compositionally biased region" description="Basic and acidic residues" evidence="7">
    <location>
        <begin position="1435"/>
        <end position="1448"/>
    </location>
</feature>
<dbReference type="GO" id="GO:0007018">
    <property type="term" value="P:microtubule-based movement"/>
    <property type="evidence" value="ECO:0007669"/>
    <property type="project" value="InterPro"/>
</dbReference>
<feature type="compositionally biased region" description="Basic residues" evidence="7">
    <location>
        <begin position="1579"/>
        <end position="1591"/>
    </location>
</feature>
<feature type="compositionally biased region" description="Low complexity" evidence="7">
    <location>
        <begin position="2395"/>
        <end position="2414"/>
    </location>
</feature>
<feature type="region of interest" description="Disordered" evidence="7">
    <location>
        <begin position="1828"/>
        <end position="1847"/>
    </location>
</feature>
<feature type="region of interest" description="Disordered" evidence="7">
    <location>
        <begin position="2047"/>
        <end position="2088"/>
    </location>
</feature>
<feature type="region of interest" description="Disordered" evidence="7">
    <location>
        <begin position="2361"/>
        <end position="2440"/>
    </location>
</feature>
<feature type="binding site" evidence="5">
    <location>
        <begin position="103"/>
        <end position="110"/>
    </location>
    <ligand>
        <name>ATP</name>
        <dbReference type="ChEBI" id="CHEBI:30616"/>
    </ligand>
</feature>
<dbReference type="PANTHER" id="PTHR47117">
    <property type="entry name" value="STAR-RELATED LIPID TRANSFER PROTEIN 9"/>
    <property type="match status" value="1"/>
</dbReference>
<feature type="region of interest" description="Disordered" evidence="7">
    <location>
        <begin position="1398"/>
        <end position="1448"/>
    </location>
</feature>
<dbReference type="EMBL" id="JAURVH010001526">
    <property type="protein sequence ID" value="KAK5917188.1"/>
    <property type="molecule type" value="Genomic_DNA"/>
</dbReference>
<comment type="similarity">
    <text evidence="5">Belongs to the TRAFAC class myosin-kinesin ATPase superfamily. Kinesin family.</text>
</comment>
<dbReference type="InterPro" id="IPR001752">
    <property type="entry name" value="Kinesin_motor_dom"/>
</dbReference>
<feature type="region of interest" description="Disordered" evidence="7">
    <location>
        <begin position="1860"/>
        <end position="1882"/>
    </location>
</feature>
<evidence type="ECO:0000313" key="10">
    <source>
        <dbReference type="Proteomes" id="UP001331515"/>
    </source>
</evidence>
<comment type="caution">
    <text evidence="9">The sequence shown here is derived from an EMBL/GenBank/DDBJ whole genome shotgun (WGS) entry which is preliminary data.</text>
</comment>
<protein>
    <recommendedName>
        <fullName evidence="8">Kinesin motor domain-containing protein</fullName>
    </recommendedName>
</protein>
<feature type="compositionally biased region" description="Low complexity" evidence="7">
    <location>
        <begin position="1595"/>
        <end position="1605"/>
    </location>
</feature>
<feature type="compositionally biased region" description="Polar residues" evidence="7">
    <location>
        <begin position="2056"/>
        <end position="2073"/>
    </location>
</feature>
<evidence type="ECO:0000256" key="1">
    <source>
        <dbReference type="ARBA" id="ARBA00022741"/>
    </source>
</evidence>
<dbReference type="GO" id="GO:0005524">
    <property type="term" value="F:ATP binding"/>
    <property type="evidence" value="ECO:0007669"/>
    <property type="project" value="UniProtKB-UniRule"/>
</dbReference>
<feature type="region of interest" description="Disordered" evidence="7">
    <location>
        <begin position="1294"/>
        <end position="1361"/>
    </location>
</feature>
<feature type="region of interest" description="Disordered" evidence="7">
    <location>
        <begin position="300"/>
        <end position="324"/>
    </location>
</feature>
<evidence type="ECO:0000256" key="4">
    <source>
        <dbReference type="ARBA" id="ARBA00023175"/>
    </source>
</evidence>
<evidence type="ECO:0000313" key="9">
    <source>
        <dbReference type="EMBL" id="KAK5917188.1"/>
    </source>
</evidence>
<feature type="compositionally biased region" description="Polar residues" evidence="7">
    <location>
        <begin position="2415"/>
        <end position="2440"/>
    </location>
</feature>
<dbReference type="InterPro" id="IPR036961">
    <property type="entry name" value="Kinesin_motor_dom_sf"/>
</dbReference>
<feature type="compositionally biased region" description="Basic and acidic residues" evidence="7">
    <location>
        <begin position="2276"/>
        <end position="2286"/>
    </location>
</feature>
<dbReference type="PRINTS" id="PR00380">
    <property type="entry name" value="KINESINHEAVY"/>
</dbReference>
<keyword evidence="3 6" id="KW-0175">Coiled coil</keyword>
<feature type="compositionally biased region" description="Low complexity" evidence="7">
    <location>
        <begin position="1829"/>
        <end position="1842"/>
    </location>
</feature>
<keyword evidence="2 5" id="KW-0067">ATP-binding</keyword>
<dbReference type="Gene3D" id="2.60.200.20">
    <property type="match status" value="1"/>
</dbReference>
<evidence type="ECO:0000259" key="8">
    <source>
        <dbReference type="PROSITE" id="PS50067"/>
    </source>
</evidence>